<dbReference type="Pfam" id="PF13361">
    <property type="entry name" value="UvrD_C"/>
    <property type="match status" value="2"/>
</dbReference>
<dbReference type="Gene3D" id="3.40.50.300">
    <property type="entry name" value="P-loop containing nucleotide triphosphate hydrolases"/>
    <property type="match status" value="3"/>
</dbReference>
<dbReference type="GO" id="GO:0000725">
    <property type="term" value="P:recombinational repair"/>
    <property type="evidence" value="ECO:0007669"/>
    <property type="project" value="TreeGrafter"/>
</dbReference>
<evidence type="ECO:0000256" key="7">
    <source>
        <dbReference type="ARBA" id="ARBA00034808"/>
    </source>
</evidence>
<dbReference type="InterPro" id="IPR014017">
    <property type="entry name" value="DNA_helicase_UvrD-like_C"/>
</dbReference>
<organism evidence="11 12">
    <name type="scientific">Dulcicalothrix desertica PCC 7102</name>
    <dbReference type="NCBI Taxonomy" id="232991"/>
    <lineage>
        <taxon>Bacteria</taxon>
        <taxon>Bacillati</taxon>
        <taxon>Cyanobacteriota</taxon>
        <taxon>Cyanophyceae</taxon>
        <taxon>Nostocales</taxon>
        <taxon>Calotrichaceae</taxon>
        <taxon>Dulcicalothrix</taxon>
    </lineage>
</organism>
<keyword evidence="4 9" id="KW-0067">ATP-binding</keyword>
<proteinExistence type="predicted"/>
<protein>
    <recommendedName>
        <fullName evidence="7">DNA 3'-5' helicase</fullName>
        <ecNumber evidence="7">5.6.2.4</ecNumber>
    </recommendedName>
</protein>
<comment type="catalytic activity">
    <reaction evidence="8">
        <text>ATP + H2O = ADP + phosphate + H(+)</text>
        <dbReference type="Rhea" id="RHEA:13065"/>
        <dbReference type="ChEBI" id="CHEBI:15377"/>
        <dbReference type="ChEBI" id="CHEBI:15378"/>
        <dbReference type="ChEBI" id="CHEBI:30616"/>
        <dbReference type="ChEBI" id="CHEBI:43474"/>
        <dbReference type="ChEBI" id="CHEBI:456216"/>
        <dbReference type="EC" id="5.6.2.4"/>
    </reaction>
</comment>
<comment type="catalytic activity">
    <reaction evidence="6">
        <text>Couples ATP hydrolysis with the unwinding of duplex DNA by translocating in the 3'-5' direction.</text>
        <dbReference type="EC" id="5.6.2.4"/>
    </reaction>
</comment>
<sequence length="899" mass="102741">MKTLPLIDLAYTYVDLEVGAQENAYCLELVSNDMADEFAIENLIQAFEKLTCPENCSLRVCGHNFRREHHPRLVKVAPQLSNCQIIDTLELSVLAFPLEPTFELSNFSKSGKYYCSSPLEDARATKLMLYEQIQTLSTQPEFCQELIAWLLGSGVDSSSIAYRQLFCDTLGWNMAPVTIEKLPEEMLAGINCSYLQKLLLNAQSYDFDTRLCVAALLVWNYENNLTQSKIAYSNWLSNLPPFEKVLDNLFGESFNDIPIQFNLKQEFSYTSDSETFCYSLPDYIFRSDNDIEDYQNIIDPLDDYQKEIVLSDDQALTVIGNPGSGKTMTLVHRIAYLVKIKLVDPQSILVLAPNRNSITEMRVKLQQLIGDFGTQVRIFTFPKLSLTLLGRTLDVNSKTQFDVNKLISDACLLFEQNGKSNSLQHRIELLGNLEYLFIDEYQDINDNEYRLIKLISGLNDNSQLLQTNICIIGDNDCNGKYHKFEQEYQAKRLLFYENYRSSESIISAANKLISHNQGQENFTINEEVRLDKMGQSYKGFPIEAYIFDSTKSQAIWIQQRICSRIEQGASLKDIAVFAQSWDSLDIIRLLLEKAGIPTCNLKQDNIELVKNHITCKLIDELQLNRNQLFLPDKSVLEWFENCFHMWGRQLNEPTVQILLRIAHDIDIERGYGITDFARPINIVEVLDALFEYNANFEAVRDENAVLVTTCHGAKKFEYEKVILLADGFSTDANKIEAERRLFYTAMTRAKSELVMCTTEQSQFINETGAEPERLNVKIDFLPELMFCLDLIPDDIFPGHYSTKKNQEVIINLTEGAELSVKVNSYFNGWDIFTVDGQKVGALSQQGNSNLASVGCIPGEFEFRLGEVKVKNIYRHLQMDNASGVVEDWFIVIPQLQVCR</sequence>
<evidence type="ECO:0000256" key="4">
    <source>
        <dbReference type="ARBA" id="ARBA00022840"/>
    </source>
</evidence>
<evidence type="ECO:0000256" key="3">
    <source>
        <dbReference type="ARBA" id="ARBA00022806"/>
    </source>
</evidence>
<dbReference type="GO" id="GO:0005524">
    <property type="term" value="F:ATP binding"/>
    <property type="evidence" value="ECO:0007669"/>
    <property type="project" value="UniProtKB-UniRule"/>
</dbReference>
<dbReference type="CDD" id="cd17932">
    <property type="entry name" value="DEXQc_UvrD"/>
    <property type="match status" value="1"/>
</dbReference>
<dbReference type="RefSeq" id="WP_127082411.1">
    <property type="nucleotide sequence ID" value="NZ_RSCL01000009.1"/>
</dbReference>
<dbReference type="EC" id="5.6.2.4" evidence="7"/>
<dbReference type="GO" id="GO:0003677">
    <property type="term" value="F:DNA binding"/>
    <property type="evidence" value="ECO:0007669"/>
    <property type="project" value="InterPro"/>
</dbReference>
<evidence type="ECO:0000256" key="2">
    <source>
        <dbReference type="ARBA" id="ARBA00022801"/>
    </source>
</evidence>
<keyword evidence="3 9" id="KW-0347">Helicase</keyword>
<reference evidence="11" key="2">
    <citation type="journal article" date="2019" name="Genome Biol. Evol.">
        <title>Day and night: Metabolic profiles and evolutionary relationships of six axenic non-marine cyanobacteria.</title>
        <authorList>
            <person name="Will S.E."/>
            <person name="Henke P."/>
            <person name="Boedeker C."/>
            <person name="Huang S."/>
            <person name="Brinkmann H."/>
            <person name="Rohde M."/>
            <person name="Jarek M."/>
            <person name="Friedl T."/>
            <person name="Seufert S."/>
            <person name="Schumacher M."/>
            <person name="Overmann J."/>
            <person name="Neumann-Schaal M."/>
            <person name="Petersen J."/>
        </authorList>
    </citation>
    <scope>NUCLEOTIDE SEQUENCE [LARGE SCALE GENOMIC DNA]</scope>
    <source>
        <strain evidence="11">PCC 7102</strain>
    </source>
</reference>
<evidence type="ECO:0000256" key="1">
    <source>
        <dbReference type="ARBA" id="ARBA00022741"/>
    </source>
</evidence>
<dbReference type="InterPro" id="IPR027417">
    <property type="entry name" value="P-loop_NTPase"/>
</dbReference>
<evidence type="ECO:0000313" key="12">
    <source>
        <dbReference type="Proteomes" id="UP000271624"/>
    </source>
</evidence>
<keyword evidence="12" id="KW-1185">Reference proteome</keyword>
<dbReference type="InterPro" id="IPR000212">
    <property type="entry name" value="DNA_helicase_UvrD/REP"/>
</dbReference>
<feature type="binding site" evidence="9">
    <location>
        <begin position="320"/>
        <end position="327"/>
    </location>
    <ligand>
        <name>ATP</name>
        <dbReference type="ChEBI" id="CHEBI:30616"/>
    </ligand>
</feature>
<dbReference type="PANTHER" id="PTHR11070:SF2">
    <property type="entry name" value="ATP-DEPENDENT DNA HELICASE SRS2"/>
    <property type="match status" value="1"/>
</dbReference>
<dbReference type="PROSITE" id="PS51198">
    <property type="entry name" value="UVRD_HELICASE_ATP_BIND"/>
    <property type="match status" value="1"/>
</dbReference>
<evidence type="ECO:0000256" key="6">
    <source>
        <dbReference type="ARBA" id="ARBA00034617"/>
    </source>
</evidence>
<dbReference type="GO" id="GO:0016887">
    <property type="term" value="F:ATP hydrolysis activity"/>
    <property type="evidence" value="ECO:0007669"/>
    <property type="project" value="RHEA"/>
</dbReference>
<dbReference type="EMBL" id="RSCL01000009">
    <property type="protein sequence ID" value="RUT05164.1"/>
    <property type="molecule type" value="Genomic_DNA"/>
</dbReference>
<dbReference type="InterPro" id="IPR014016">
    <property type="entry name" value="UvrD-like_ATP-bd"/>
</dbReference>
<keyword evidence="5" id="KW-0413">Isomerase</keyword>
<dbReference type="Pfam" id="PF13245">
    <property type="entry name" value="AAA_19"/>
    <property type="match status" value="1"/>
</dbReference>
<keyword evidence="1 9" id="KW-0547">Nucleotide-binding</keyword>
<keyword evidence="2 9" id="KW-0378">Hydrolase</keyword>
<feature type="domain" description="UvrD-like helicase ATP-binding" evidence="10">
    <location>
        <begin position="299"/>
        <end position="731"/>
    </location>
</feature>
<name>A0A3S1AN33_9CYAN</name>
<accession>A0A3S1AN33</accession>
<evidence type="ECO:0000256" key="8">
    <source>
        <dbReference type="ARBA" id="ARBA00048988"/>
    </source>
</evidence>
<evidence type="ECO:0000256" key="5">
    <source>
        <dbReference type="ARBA" id="ARBA00023235"/>
    </source>
</evidence>
<evidence type="ECO:0000256" key="9">
    <source>
        <dbReference type="PROSITE-ProRule" id="PRU00560"/>
    </source>
</evidence>
<dbReference type="GO" id="GO:0043138">
    <property type="term" value="F:3'-5' DNA helicase activity"/>
    <property type="evidence" value="ECO:0007669"/>
    <property type="project" value="UniProtKB-EC"/>
</dbReference>
<dbReference type="Proteomes" id="UP000271624">
    <property type="component" value="Unassembled WGS sequence"/>
</dbReference>
<gene>
    <name evidence="11" type="ORF">DSM106972_039850</name>
</gene>
<dbReference type="PANTHER" id="PTHR11070">
    <property type="entry name" value="UVRD / RECB / PCRA DNA HELICASE FAMILY MEMBER"/>
    <property type="match status" value="1"/>
</dbReference>
<evidence type="ECO:0000259" key="10">
    <source>
        <dbReference type="PROSITE" id="PS51198"/>
    </source>
</evidence>
<reference evidence="11" key="1">
    <citation type="submission" date="2018-12" db="EMBL/GenBank/DDBJ databases">
        <authorList>
            <person name="Will S."/>
            <person name="Neumann-Schaal M."/>
            <person name="Henke P."/>
        </authorList>
    </citation>
    <scope>NUCLEOTIDE SEQUENCE</scope>
    <source>
        <strain evidence="11">PCC 7102</strain>
    </source>
</reference>
<dbReference type="SUPFAM" id="SSF52540">
    <property type="entry name" value="P-loop containing nucleoside triphosphate hydrolases"/>
    <property type="match status" value="1"/>
</dbReference>
<dbReference type="OrthoDB" id="9763310at2"/>
<evidence type="ECO:0000313" key="11">
    <source>
        <dbReference type="EMBL" id="RUT05164.1"/>
    </source>
</evidence>
<dbReference type="AlphaFoldDB" id="A0A3S1AN33"/>
<comment type="caution">
    <text evidence="11">The sequence shown here is derived from an EMBL/GenBank/DDBJ whole genome shotgun (WGS) entry which is preliminary data.</text>
</comment>